<reference evidence="2" key="1">
    <citation type="submission" date="2016-06" db="EMBL/GenBank/DDBJ databases">
        <authorList>
            <person name="Rodrigo-Torres L."/>
            <person name="Arahal R.D."/>
            <person name="Lucena T."/>
        </authorList>
    </citation>
    <scope>NUCLEOTIDE SEQUENCE [LARGE SCALE GENOMIC DNA]</scope>
    <source>
        <strain evidence="2">CECT8203</strain>
    </source>
</reference>
<evidence type="ECO:0000313" key="2">
    <source>
        <dbReference type="Proteomes" id="UP000219336"/>
    </source>
</evidence>
<organism evidence="1 2">
    <name type="scientific">Vibrio thalassae</name>
    <dbReference type="NCBI Taxonomy" id="1243014"/>
    <lineage>
        <taxon>Bacteria</taxon>
        <taxon>Pseudomonadati</taxon>
        <taxon>Pseudomonadota</taxon>
        <taxon>Gammaproteobacteria</taxon>
        <taxon>Vibrionales</taxon>
        <taxon>Vibrionaceae</taxon>
        <taxon>Vibrio</taxon>
    </lineage>
</organism>
<keyword evidence="2" id="KW-1185">Reference proteome</keyword>
<dbReference type="EMBL" id="OANU01000011">
    <property type="protein sequence ID" value="SNX47624.1"/>
    <property type="molecule type" value="Genomic_DNA"/>
</dbReference>
<dbReference type="SUPFAM" id="SSF81301">
    <property type="entry name" value="Nucleotidyltransferase"/>
    <property type="match status" value="1"/>
</dbReference>
<dbReference type="AlphaFoldDB" id="A0A240EG21"/>
<gene>
    <name evidence="1" type="ORF">VTH8203_01239</name>
</gene>
<accession>A0A240EG21</accession>
<proteinExistence type="predicted"/>
<sequence>MHSRLFALPSAEREYINRLCDVLQLVASTNIVGIYLLGSASQGSYVAGESDLDVQMVVAQPLCDAQKQAIIEALSHSHLPCPATKLEFVVYHKAQLRTAQSLHYAINFNTGRTLKKDYVSFDHNNDPRHWFLLDIAMAGDWAITLFGESFNRIFPSIEPSLLLQAMHECLTWFNKHYPDSKDCYQCACRIHSYLLRGVMVSKRQSLSEVALTEQWESLPAQEFVESVLQQLDAKIAHQ</sequence>
<protein>
    <recommendedName>
        <fullName evidence="3">Streptomycin 3''-adenylyltransferase</fullName>
    </recommendedName>
</protein>
<dbReference type="RefSeq" id="WP_096992881.1">
    <property type="nucleotide sequence ID" value="NZ_JBHSII010000001.1"/>
</dbReference>
<dbReference type="OrthoDB" id="7058480at2"/>
<evidence type="ECO:0008006" key="3">
    <source>
        <dbReference type="Google" id="ProtNLM"/>
    </source>
</evidence>
<dbReference type="InterPro" id="IPR043519">
    <property type="entry name" value="NT_sf"/>
</dbReference>
<name>A0A240EG21_9VIBR</name>
<dbReference type="Proteomes" id="UP000219336">
    <property type="component" value="Unassembled WGS sequence"/>
</dbReference>
<evidence type="ECO:0000313" key="1">
    <source>
        <dbReference type="EMBL" id="SNX47624.1"/>
    </source>
</evidence>